<dbReference type="EC" id="3.1.4.-" evidence="2"/>
<dbReference type="PANTHER" id="PTHR43155:SF2">
    <property type="entry name" value="CYCLIC DI-GMP PHOSPHODIESTERASE PA4108"/>
    <property type="match status" value="1"/>
</dbReference>
<organism evidence="2 3">
    <name type="scientific">Cytobacillus spartinae</name>
    <dbReference type="NCBI Taxonomy" id="3299023"/>
    <lineage>
        <taxon>Bacteria</taxon>
        <taxon>Bacillati</taxon>
        <taxon>Bacillota</taxon>
        <taxon>Bacilli</taxon>
        <taxon>Bacillales</taxon>
        <taxon>Bacillaceae</taxon>
        <taxon>Cytobacillus</taxon>
    </lineage>
</organism>
<dbReference type="InterPro" id="IPR003607">
    <property type="entry name" value="HD/PDEase_dom"/>
</dbReference>
<gene>
    <name evidence="2" type="ORF">ACFYKX_26215</name>
</gene>
<evidence type="ECO:0000259" key="1">
    <source>
        <dbReference type="PROSITE" id="PS51832"/>
    </source>
</evidence>
<dbReference type="Pfam" id="PF13487">
    <property type="entry name" value="HD_5"/>
    <property type="match status" value="1"/>
</dbReference>
<comment type="caution">
    <text evidence="2">The sequence shown here is derived from an EMBL/GenBank/DDBJ whole genome shotgun (WGS) entry which is preliminary data.</text>
</comment>
<protein>
    <submittedName>
        <fullName evidence="2">HD-GYP domain-containing protein</fullName>
        <ecNumber evidence="2">3.1.4.-</ecNumber>
    </submittedName>
</protein>
<accession>A0ABW6KIT8</accession>
<dbReference type="Proteomes" id="UP001601059">
    <property type="component" value="Unassembled WGS sequence"/>
</dbReference>
<keyword evidence="3" id="KW-1185">Reference proteome</keyword>
<sequence length="362" mass="41424">MRVKIKELQEGCILSEDVISWTNRPIIQKKTVLTNELLEILHAFLVKDVSVERMLVNGTPFIPSELIEEEKESEKESNKKEESFTDYFLQAVQQYKKEFQAWQAGTTVDISKIRNIIIPLIEKSETRSSDLFNLHHLSTENEYLFQHSIAVGLISGFIGKKLNYNKGDIAQLAVAGCLSDCGMAKIPSNILNKKDALTRDEFEEVKQHPTYSYRMIQNATLLRDGAKISIFQHHERLDGTGYPLGEKDQKIHPFAKIIAVADTFHAMTSQRMYRKKQSPFKVLEMIIQDNFGKFDIASIRALQAGIMNFSIGSKVKLSNGQIAEILFIEEKSPTRPLIKLTHSEEIIHLEKNRQLFIDEILE</sequence>
<evidence type="ECO:0000313" key="3">
    <source>
        <dbReference type="Proteomes" id="UP001601059"/>
    </source>
</evidence>
<dbReference type="SMART" id="SM00471">
    <property type="entry name" value="HDc"/>
    <property type="match status" value="1"/>
</dbReference>
<dbReference type="SUPFAM" id="SSF109604">
    <property type="entry name" value="HD-domain/PDEase-like"/>
    <property type="match status" value="1"/>
</dbReference>
<dbReference type="RefSeq" id="WP_389365120.1">
    <property type="nucleotide sequence ID" value="NZ_JBIACK010000024.1"/>
</dbReference>
<dbReference type="InterPro" id="IPR037522">
    <property type="entry name" value="HD_GYP_dom"/>
</dbReference>
<dbReference type="EMBL" id="JBIACK010000024">
    <property type="protein sequence ID" value="MFE8704066.1"/>
    <property type="molecule type" value="Genomic_DNA"/>
</dbReference>
<dbReference type="PANTHER" id="PTHR43155">
    <property type="entry name" value="CYCLIC DI-GMP PHOSPHODIESTERASE PA4108-RELATED"/>
    <property type="match status" value="1"/>
</dbReference>
<reference evidence="2 3" key="1">
    <citation type="submission" date="2024-08" db="EMBL/GenBank/DDBJ databases">
        <title>Two novel Cytobacillus novel species.</title>
        <authorList>
            <person name="Liu G."/>
        </authorList>
    </citation>
    <scope>NUCLEOTIDE SEQUENCE [LARGE SCALE GENOMIC DNA]</scope>
    <source>
        <strain evidence="2 3">FJAT-54145</strain>
    </source>
</reference>
<evidence type="ECO:0000313" key="2">
    <source>
        <dbReference type="EMBL" id="MFE8704066.1"/>
    </source>
</evidence>
<name>A0ABW6KIT8_9BACI</name>
<dbReference type="PROSITE" id="PS51832">
    <property type="entry name" value="HD_GYP"/>
    <property type="match status" value="1"/>
</dbReference>
<feature type="domain" description="HD-GYP" evidence="1">
    <location>
        <begin position="123"/>
        <end position="318"/>
    </location>
</feature>
<dbReference type="Gene3D" id="1.10.3210.10">
    <property type="entry name" value="Hypothetical protein af1432"/>
    <property type="match status" value="1"/>
</dbReference>
<keyword evidence="2" id="KW-0378">Hydrolase</keyword>
<proteinExistence type="predicted"/>
<dbReference type="GO" id="GO:0016787">
    <property type="term" value="F:hydrolase activity"/>
    <property type="evidence" value="ECO:0007669"/>
    <property type="project" value="UniProtKB-KW"/>
</dbReference>
<dbReference type="CDD" id="cd00077">
    <property type="entry name" value="HDc"/>
    <property type="match status" value="1"/>
</dbReference>